<accession>A0A128EYJ7</accession>
<reference evidence="2" key="1">
    <citation type="submission" date="2016-02" db="EMBL/GenBank/DDBJ databases">
        <authorList>
            <person name="Rodrigo-Torres Lidia"/>
            <person name="Arahal R.David."/>
        </authorList>
    </citation>
    <scope>NUCLEOTIDE SEQUENCE [LARGE SCALE GENOMIC DNA]</scope>
    <source>
        <strain evidence="2">CECT 8713</strain>
    </source>
</reference>
<protein>
    <submittedName>
        <fullName evidence="1">Uncharacterized protein</fullName>
    </submittedName>
</protein>
<dbReference type="InterPro" id="IPR046905">
    <property type="entry name" value="ABC-3C_MC1"/>
</dbReference>
<dbReference type="RefSeq" id="WP_062706562.1">
    <property type="nucleotide sequence ID" value="NZ_CAWRCI010000007.1"/>
</dbReference>
<evidence type="ECO:0000313" key="1">
    <source>
        <dbReference type="EMBL" id="CZF79652.1"/>
    </source>
</evidence>
<dbReference type="OrthoDB" id="1358409at2"/>
<keyword evidence="2" id="KW-1185">Reference proteome</keyword>
<sequence length="229" mass="26209">MINKIITALSSTSPCQFKLVKQESEIFSFYQATSPCYQRLLVVVHVEKLMQPSELNQWVLANTPDELRELPAFAKNTDVVVLFRLESLADIVNYEYKVFSLEEDAYSFKKHVLYYSQEELTILDKIDTNSISDLIKDQNKFSLYKKSPLEESEYGIVSRIFIKLPFLSIPVDESELDDPCLLADTELQESGLLELTNEFESLLASVGSDYEAIVEEYIRGKMANSQAED</sequence>
<dbReference type="Proteomes" id="UP000073601">
    <property type="component" value="Unassembled WGS sequence"/>
</dbReference>
<dbReference type="AlphaFoldDB" id="A0A128EYJ7"/>
<evidence type="ECO:0000313" key="2">
    <source>
        <dbReference type="Proteomes" id="UP000073601"/>
    </source>
</evidence>
<organism evidence="1 2">
    <name type="scientific">Grimontia marina</name>
    <dbReference type="NCBI Taxonomy" id="646534"/>
    <lineage>
        <taxon>Bacteria</taxon>
        <taxon>Pseudomonadati</taxon>
        <taxon>Pseudomonadota</taxon>
        <taxon>Gammaproteobacteria</taxon>
        <taxon>Vibrionales</taxon>
        <taxon>Vibrionaceae</taxon>
        <taxon>Grimontia</taxon>
    </lineage>
</organism>
<dbReference type="EMBL" id="FIZY01000007">
    <property type="protein sequence ID" value="CZF79652.1"/>
    <property type="molecule type" value="Genomic_DNA"/>
</dbReference>
<gene>
    <name evidence="1" type="ORF">GMA8713_01065</name>
</gene>
<name>A0A128EYJ7_9GAMM</name>
<dbReference type="Pfam" id="PF20289">
    <property type="entry name" value="MComp1"/>
    <property type="match status" value="1"/>
</dbReference>
<proteinExistence type="predicted"/>